<comment type="caution">
    <text evidence="1">The sequence shown here is derived from an EMBL/GenBank/DDBJ whole genome shotgun (WGS) entry which is preliminary data.</text>
</comment>
<evidence type="ECO:0000313" key="2">
    <source>
        <dbReference type="Proteomes" id="UP001163603"/>
    </source>
</evidence>
<sequence>MTVRVEFQWRPSQCGRCRVFGHTDELCPYQPLERGNTEVSIRNEEEENDGFIKVSMREKGNKPTSHKEKATVISKSQPDSRRDKAIHQGGDKSSLTPRIV</sequence>
<dbReference type="EMBL" id="CM047742">
    <property type="protein sequence ID" value="KAJ0035899.1"/>
    <property type="molecule type" value="Genomic_DNA"/>
</dbReference>
<gene>
    <name evidence="1" type="ORF">Pint_25396</name>
</gene>
<proteinExistence type="predicted"/>
<organism evidence="1 2">
    <name type="scientific">Pistacia integerrima</name>
    <dbReference type="NCBI Taxonomy" id="434235"/>
    <lineage>
        <taxon>Eukaryota</taxon>
        <taxon>Viridiplantae</taxon>
        <taxon>Streptophyta</taxon>
        <taxon>Embryophyta</taxon>
        <taxon>Tracheophyta</taxon>
        <taxon>Spermatophyta</taxon>
        <taxon>Magnoliopsida</taxon>
        <taxon>eudicotyledons</taxon>
        <taxon>Gunneridae</taxon>
        <taxon>Pentapetalae</taxon>
        <taxon>rosids</taxon>
        <taxon>malvids</taxon>
        <taxon>Sapindales</taxon>
        <taxon>Anacardiaceae</taxon>
        <taxon>Pistacia</taxon>
    </lineage>
</organism>
<reference evidence="2" key="1">
    <citation type="journal article" date="2023" name="G3 (Bethesda)">
        <title>Genome assembly and association tests identify interacting loci associated with vigor, precocity, and sex in interspecific pistachio rootstocks.</title>
        <authorList>
            <person name="Palmer W."/>
            <person name="Jacygrad E."/>
            <person name="Sagayaradj S."/>
            <person name="Cavanaugh K."/>
            <person name="Han R."/>
            <person name="Bertier L."/>
            <person name="Beede B."/>
            <person name="Kafkas S."/>
            <person name="Golino D."/>
            <person name="Preece J."/>
            <person name="Michelmore R."/>
        </authorList>
    </citation>
    <scope>NUCLEOTIDE SEQUENCE [LARGE SCALE GENOMIC DNA]</scope>
</reference>
<protein>
    <submittedName>
        <fullName evidence="1">Uncharacterized protein</fullName>
    </submittedName>
</protein>
<keyword evidence="2" id="KW-1185">Reference proteome</keyword>
<accession>A0ACC0YHX8</accession>
<dbReference type="Proteomes" id="UP001163603">
    <property type="component" value="Chromosome 7"/>
</dbReference>
<name>A0ACC0YHX8_9ROSI</name>
<evidence type="ECO:0000313" key="1">
    <source>
        <dbReference type="EMBL" id="KAJ0035899.1"/>
    </source>
</evidence>